<dbReference type="EMBL" id="HACA01024122">
    <property type="protein sequence ID" value="CDW41483.1"/>
    <property type="molecule type" value="Transcribed_RNA"/>
</dbReference>
<evidence type="ECO:0000313" key="1">
    <source>
        <dbReference type="EMBL" id="CDW41483.1"/>
    </source>
</evidence>
<reference evidence="1" key="1">
    <citation type="submission" date="2014-05" db="EMBL/GenBank/DDBJ databases">
        <authorList>
            <person name="Chronopoulou M."/>
        </authorList>
    </citation>
    <scope>NUCLEOTIDE SEQUENCE</scope>
    <source>
        <tissue evidence="1">Whole organism</tissue>
    </source>
</reference>
<feature type="non-terminal residue" evidence="1">
    <location>
        <position position="79"/>
    </location>
</feature>
<protein>
    <submittedName>
        <fullName evidence="1">Uncharacterized protein</fullName>
    </submittedName>
</protein>
<proteinExistence type="predicted"/>
<dbReference type="AlphaFoldDB" id="A0A0K2UT95"/>
<name>A0A0K2UT95_LEPSM</name>
<organism evidence="1">
    <name type="scientific">Lepeophtheirus salmonis</name>
    <name type="common">Salmon louse</name>
    <name type="synonym">Caligus salmonis</name>
    <dbReference type="NCBI Taxonomy" id="72036"/>
    <lineage>
        <taxon>Eukaryota</taxon>
        <taxon>Metazoa</taxon>
        <taxon>Ecdysozoa</taxon>
        <taxon>Arthropoda</taxon>
        <taxon>Crustacea</taxon>
        <taxon>Multicrustacea</taxon>
        <taxon>Hexanauplia</taxon>
        <taxon>Copepoda</taxon>
        <taxon>Siphonostomatoida</taxon>
        <taxon>Caligidae</taxon>
        <taxon>Lepeophtheirus</taxon>
    </lineage>
</organism>
<accession>A0A0K2UT95</accession>
<sequence>LNDFHYFIDIFDTHITRTESLEPSICCCIRYFPGFINSNHSPYPLGRSHIKLFFFFTLFRNPVTQNWFYQKQNCKYFFK</sequence>
<feature type="non-terminal residue" evidence="1">
    <location>
        <position position="1"/>
    </location>
</feature>